<name>F4WRM1_ACREC</name>
<gene>
    <name evidence="1" type="ORF">G5I_08474</name>
</gene>
<accession>F4WRM1</accession>
<organism evidence="2">
    <name type="scientific">Acromyrmex echinatior</name>
    <name type="common">Panamanian leafcutter ant</name>
    <name type="synonym">Acromyrmex octospinosus echinatior</name>
    <dbReference type="NCBI Taxonomy" id="103372"/>
    <lineage>
        <taxon>Eukaryota</taxon>
        <taxon>Metazoa</taxon>
        <taxon>Ecdysozoa</taxon>
        <taxon>Arthropoda</taxon>
        <taxon>Hexapoda</taxon>
        <taxon>Insecta</taxon>
        <taxon>Pterygota</taxon>
        <taxon>Neoptera</taxon>
        <taxon>Endopterygota</taxon>
        <taxon>Hymenoptera</taxon>
        <taxon>Apocrita</taxon>
        <taxon>Aculeata</taxon>
        <taxon>Formicoidea</taxon>
        <taxon>Formicidae</taxon>
        <taxon>Myrmicinae</taxon>
        <taxon>Acromyrmex</taxon>
    </lineage>
</organism>
<dbReference type="Proteomes" id="UP000007755">
    <property type="component" value="Unassembled WGS sequence"/>
</dbReference>
<proteinExistence type="predicted"/>
<protein>
    <submittedName>
        <fullName evidence="1">Uncharacterized protein</fullName>
    </submittedName>
</protein>
<reference evidence="1" key="1">
    <citation type="submission" date="2011-02" db="EMBL/GenBank/DDBJ databases">
        <title>The genome of the leaf-cutting ant Acromyrmex echinatior suggests key adaptations to social evolution and fungus farming.</title>
        <authorList>
            <person name="Nygaard S."/>
            <person name="Zhang G."/>
        </authorList>
    </citation>
    <scope>NUCLEOTIDE SEQUENCE</scope>
</reference>
<evidence type="ECO:0000313" key="2">
    <source>
        <dbReference type="Proteomes" id="UP000007755"/>
    </source>
</evidence>
<evidence type="ECO:0000313" key="1">
    <source>
        <dbReference type="EMBL" id="EGI63166.1"/>
    </source>
</evidence>
<sequence length="99" mass="11183">MICVPRITIQSKRLWEVVKTGMVDCARLESRGEISRKLSAGTLQAGLLTKDPEQLPVGQFVRDLHLIDSFVRCTMRTTTIDVQKWNRDGNDREGTQIPG</sequence>
<dbReference type="EMBL" id="GL888291">
    <property type="protein sequence ID" value="EGI63166.1"/>
    <property type="molecule type" value="Genomic_DNA"/>
</dbReference>
<keyword evidence="2" id="KW-1185">Reference proteome</keyword>
<dbReference type="InParanoid" id="F4WRM1"/>
<dbReference type="AlphaFoldDB" id="F4WRM1"/>